<dbReference type="STRING" id="76114.ebA443"/>
<accession>Q5P8K6</accession>
<dbReference type="Proteomes" id="UP000006552">
    <property type="component" value="Chromosome"/>
</dbReference>
<dbReference type="eggNOG" id="ENOG502Z7PK">
    <property type="taxonomic scope" value="Bacteria"/>
</dbReference>
<name>Q5P8K6_AROAE</name>
<gene>
    <name evidence="1" type="ORF">ebA443</name>
</gene>
<dbReference type="EMBL" id="CR555306">
    <property type="protein sequence ID" value="CAI06353.1"/>
    <property type="molecule type" value="Genomic_DNA"/>
</dbReference>
<organism evidence="1 2">
    <name type="scientific">Aromatoleum aromaticum (strain DSM 19018 / LMG 30748 / EbN1)</name>
    <name type="common">Azoarcus sp. (strain EbN1)</name>
    <dbReference type="NCBI Taxonomy" id="76114"/>
    <lineage>
        <taxon>Bacteria</taxon>
        <taxon>Pseudomonadati</taxon>
        <taxon>Pseudomonadota</taxon>
        <taxon>Betaproteobacteria</taxon>
        <taxon>Rhodocyclales</taxon>
        <taxon>Rhodocyclaceae</taxon>
        <taxon>Aromatoleum</taxon>
    </lineage>
</organism>
<dbReference type="InterPro" id="IPR025245">
    <property type="entry name" value="DUF4197"/>
</dbReference>
<evidence type="ECO:0000313" key="2">
    <source>
        <dbReference type="Proteomes" id="UP000006552"/>
    </source>
</evidence>
<dbReference type="HOGENOM" id="CLU_377977_0_0_4"/>
<protein>
    <submittedName>
        <fullName evidence="1">Uncharacterized protein</fullName>
    </submittedName>
</protein>
<proteinExistence type="predicted"/>
<keyword evidence="2" id="KW-1185">Reference proteome</keyword>
<sequence>MTRATKQAGTKAIPLLATAIENLSMQDAKGTLSGDETAATEYFRRTTSDQLTQKLLPLGTRATGRVGLAEKYRPCDRVRPGVGVVEGVRAAWRIEPSRQTAAPHEDVGKGSAAQRALNSLPRIDARIAVGALEIDEAQHAVALPPMQRTAFVARELLDQAHQAMPVGTADQRHLDHAARIEALHAQPRAGAAGDPQREPAGGEHFAVAGDTLVEGGEHGVDKGNRIGHHDHQPGLVEARHLREEAEGGFHRGAAQRRKRALGASAGHHLVAHVDGRIRGVAGQRKGLAHHQVGDGAHRPRVIVLLAENQQRMQLVEHAAFARRAVKVEVERLVMAEFRTVGDRVADIVGADVGGVGERCHTLLALERHFGAVADVAVVAAVRIADRIHHDLGEAIGGVSQVRIGAQKVAHAGPRPVEEVGKRVGRGLRIEGLPSRPPVPLQQRILRHDLEDHRVDDAHRPHRHEGRAEHVVVVVNGVRKAWVDPPQAGRVGDVRGRFDPVMHAAGADQIEGADRVGERRTIEVTAVRPGREGAGDGLARGTAHRPQRAARALLVEEGVEKVEGHAGFDEEETGRVLAVGEHRGEKRLQAAVERRRLDCVTEIALEIAREAVELRLVERAGEPQPSQRSGHGLDRALHRGILRQHGLREAPAAAQRAHALALRLGVADGAGEFVLRRRAILRGGRQKAEEGLVGVDDAPVAPRLVAPCPRARHVLEGLAVLGRRLEEHEEEPPF</sequence>
<dbReference type="Pfam" id="PF13852">
    <property type="entry name" value="DUF4197"/>
    <property type="match status" value="1"/>
</dbReference>
<reference evidence="1 2" key="1">
    <citation type="journal article" date="2005" name="Arch. Microbiol.">
        <title>The genome sequence of an anaerobic aromatic-degrading denitrifying bacterium, strain EbN1.</title>
        <authorList>
            <person name="Rabus R."/>
            <person name="Kube M."/>
            <person name="Heider J."/>
            <person name="Beck A."/>
            <person name="Heitmann K."/>
            <person name="Widdel F."/>
            <person name="Reinhardt R."/>
        </authorList>
    </citation>
    <scope>NUCLEOTIDE SEQUENCE [LARGE SCALE GENOMIC DNA]</scope>
    <source>
        <strain evidence="1 2">EbN1</strain>
    </source>
</reference>
<evidence type="ECO:0000313" key="1">
    <source>
        <dbReference type="EMBL" id="CAI06353.1"/>
    </source>
</evidence>
<dbReference type="KEGG" id="eba:ebA443"/>
<dbReference type="AlphaFoldDB" id="Q5P8K6"/>